<organism evidence="2 3">
    <name type="scientific">Devosia algicola</name>
    <dbReference type="NCBI Taxonomy" id="3026418"/>
    <lineage>
        <taxon>Bacteria</taxon>
        <taxon>Pseudomonadati</taxon>
        <taxon>Pseudomonadota</taxon>
        <taxon>Alphaproteobacteria</taxon>
        <taxon>Hyphomicrobiales</taxon>
        <taxon>Devosiaceae</taxon>
        <taxon>Devosia</taxon>
    </lineage>
</organism>
<name>A0ABY7YRR7_9HYPH</name>
<dbReference type="PANTHER" id="PTHR33993">
    <property type="entry name" value="GLYOXALASE-RELATED"/>
    <property type="match status" value="1"/>
</dbReference>
<dbReference type="RefSeq" id="WP_282220279.1">
    <property type="nucleotide sequence ID" value="NZ_CP118246.1"/>
</dbReference>
<evidence type="ECO:0000259" key="1">
    <source>
        <dbReference type="PROSITE" id="PS51819"/>
    </source>
</evidence>
<dbReference type="CDD" id="cd07247">
    <property type="entry name" value="SgaA_N_like"/>
    <property type="match status" value="2"/>
</dbReference>
<evidence type="ECO:0000313" key="3">
    <source>
        <dbReference type="Proteomes" id="UP001220530"/>
    </source>
</evidence>
<dbReference type="InterPro" id="IPR037523">
    <property type="entry name" value="VOC_core"/>
</dbReference>
<accession>A0ABY7YRR7</accession>
<feature type="domain" description="VOC" evidence="1">
    <location>
        <begin position="7"/>
        <end position="124"/>
    </location>
</feature>
<reference evidence="2 3" key="1">
    <citation type="submission" date="2023-02" db="EMBL/GenBank/DDBJ databases">
        <title>Devosia algicola sp. nov., isolated from the phycosphere of marine algae.</title>
        <authorList>
            <person name="Kim J.M."/>
            <person name="Lee J.K."/>
            <person name="Choi B.J."/>
            <person name="Bayburt H."/>
            <person name="Jeon C.O."/>
        </authorList>
    </citation>
    <scope>NUCLEOTIDE SEQUENCE [LARGE SCALE GENOMIC DNA]</scope>
    <source>
        <strain evidence="2 3">G20-9</strain>
    </source>
</reference>
<dbReference type="PROSITE" id="PS51819">
    <property type="entry name" value="VOC"/>
    <property type="match status" value="2"/>
</dbReference>
<proteinExistence type="predicted"/>
<dbReference type="InterPro" id="IPR052164">
    <property type="entry name" value="Anthracycline_SecMetBiosynth"/>
</dbReference>
<gene>
    <name evidence="2" type="ORF">PSQ19_07630</name>
</gene>
<dbReference type="EMBL" id="CP118246">
    <property type="protein sequence ID" value="WDR03892.1"/>
    <property type="molecule type" value="Genomic_DNA"/>
</dbReference>
<dbReference type="SUPFAM" id="SSF54593">
    <property type="entry name" value="Glyoxalase/Bleomycin resistance protein/Dihydroxybiphenyl dioxygenase"/>
    <property type="match status" value="1"/>
</dbReference>
<dbReference type="Gene3D" id="3.10.180.10">
    <property type="entry name" value="2,3-Dihydroxybiphenyl 1,2-Dioxygenase, domain 1"/>
    <property type="match status" value="2"/>
</dbReference>
<dbReference type="Proteomes" id="UP001220530">
    <property type="component" value="Chromosome"/>
</dbReference>
<keyword evidence="3" id="KW-1185">Reference proteome</keyword>
<sequence>MTTKASPFVWYDVMTTDVAAAERFYSAVIGWTAADSGMADTKYSILRDGDTMVGGIMPIPDEIARHGVPPAWMGYVGVADVDAKAAEVVEAGGKVHRPPTDIPGVGRFAVIADPHGAGLIIFKPSTNDNADPVPLMAPKHIGWHELHAGDREEAFAFYEKLFGWTKVEANDMGGFIYQTFATGGKDAVGGVMTKMDSTPYPSWVYYISVADFDAAVARVKDHGGAVLMEPMQVPGGAWIAPAQDPQGAHFSLIGMRDAAK</sequence>
<feature type="domain" description="VOC" evidence="1">
    <location>
        <begin position="140"/>
        <end position="255"/>
    </location>
</feature>
<dbReference type="InterPro" id="IPR004360">
    <property type="entry name" value="Glyas_Fos-R_dOase_dom"/>
</dbReference>
<protein>
    <submittedName>
        <fullName evidence="2">VOC family protein</fullName>
    </submittedName>
</protein>
<dbReference type="Pfam" id="PF00903">
    <property type="entry name" value="Glyoxalase"/>
    <property type="match status" value="2"/>
</dbReference>
<dbReference type="PANTHER" id="PTHR33993:SF14">
    <property type="entry name" value="GB|AAF24581.1"/>
    <property type="match status" value="1"/>
</dbReference>
<dbReference type="InterPro" id="IPR029068">
    <property type="entry name" value="Glyas_Bleomycin-R_OHBP_Dase"/>
</dbReference>
<evidence type="ECO:0000313" key="2">
    <source>
        <dbReference type="EMBL" id="WDR03892.1"/>
    </source>
</evidence>